<proteinExistence type="predicted"/>
<comment type="caution">
    <text evidence="2">The sequence shown here is derived from an EMBL/GenBank/DDBJ whole genome shotgun (WGS) entry which is preliminary data.</text>
</comment>
<accession>A0A9P6KFW7</accession>
<dbReference type="EMBL" id="JAABOA010000708">
    <property type="protein sequence ID" value="KAF9583403.1"/>
    <property type="molecule type" value="Genomic_DNA"/>
</dbReference>
<evidence type="ECO:0000256" key="1">
    <source>
        <dbReference type="SAM" id="MobiDB-lite"/>
    </source>
</evidence>
<feature type="compositionally biased region" description="Low complexity" evidence="1">
    <location>
        <begin position="134"/>
        <end position="148"/>
    </location>
</feature>
<evidence type="ECO:0000313" key="3">
    <source>
        <dbReference type="Proteomes" id="UP000780801"/>
    </source>
</evidence>
<protein>
    <submittedName>
        <fullName evidence="2">Uncharacterized protein</fullName>
    </submittedName>
</protein>
<reference evidence="2" key="1">
    <citation type="journal article" date="2020" name="Fungal Divers.">
        <title>Resolving the Mortierellaceae phylogeny through synthesis of multi-gene phylogenetics and phylogenomics.</title>
        <authorList>
            <person name="Vandepol N."/>
            <person name="Liber J."/>
            <person name="Desiro A."/>
            <person name="Na H."/>
            <person name="Kennedy M."/>
            <person name="Barry K."/>
            <person name="Grigoriev I.V."/>
            <person name="Miller A.N."/>
            <person name="O'Donnell K."/>
            <person name="Stajich J.E."/>
            <person name="Bonito G."/>
        </authorList>
    </citation>
    <scope>NUCLEOTIDE SEQUENCE</scope>
    <source>
        <strain evidence="2">KOD1015</strain>
    </source>
</reference>
<sequence>MFPLRPGADKREALLAQAKAERLARSGQKQKEQQDVLQEKAACIIQSFWKRVRSRAVSNDQQRSDWDMLAVEPIPQGAPPAEGLVRNLKLAFLLLRFCDPQLEPIDGKRLALLCRILLSKTVLTPAEIRTSLLPTSSSPSAVNSMSPTSSPPGSPAQQAVAVAVRTQMFEKGIAIVNKVLNSGQFYKDIRTGVRLRVEALTQLQDRLRRTSLTSLESAKLKSLTLWITAIWRCCVLFQSVDKDIQDKPLESDHSRAKINRQTKDNLINLYSDDSTIVGITCNVLTIPLFVECLDDICIQLAWKHSILRDILEAIMDNRHQQYILSSMSLNGTLSLLGNLIQLYRIHLVKNADQAISGLKNRLVDVVVVLLTRCQFEYADVRVSTVPSHLFMDQQCS</sequence>
<dbReference type="OrthoDB" id="423283at2759"/>
<name>A0A9P6KFW7_9FUNG</name>
<organism evidence="2 3">
    <name type="scientific">Lunasporangiospora selenospora</name>
    <dbReference type="NCBI Taxonomy" id="979761"/>
    <lineage>
        <taxon>Eukaryota</taxon>
        <taxon>Fungi</taxon>
        <taxon>Fungi incertae sedis</taxon>
        <taxon>Mucoromycota</taxon>
        <taxon>Mortierellomycotina</taxon>
        <taxon>Mortierellomycetes</taxon>
        <taxon>Mortierellales</taxon>
        <taxon>Mortierellaceae</taxon>
        <taxon>Lunasporangiospora</taxon>
    </lineage>
</organism>
<keyword evidence="3" id="KW-1185">Reference proteome</keyword>
<dbReference type="AlphaFoldDB" id="A0A9P6KFW7"/>
<dbReference type="Proteomes" id="UP000780801">
    <property type="component" value="Unassembled WGS sequence"/>
</dbReference>
<gene>
    <name evidence="2" type="ORF">BGW38_009541</name>
</gene>
<evidence type="ECO:0000313" key="2">
    <source>
        <dbReference type="EMBL" id="KAF9583403.1"/>
    </source>
</evidence>
<feature type="region of interest" description="Disordered" evidence="1">
    <location>
        <begin position="134"/>
        <end position="157"/>
    </location>
</feature>